<gene>
    <name evidence="12" type="primary">folD</name>
    <name evidence="15" type="ORF">BCETI_7000237</name>
</gene>
<dbReference type="Gene3D" id="3.40.50.10860">
    <property type="entry name" value="Leucine Dehydrogenase, chain A, domain 1"/>
    <property type="match status" value="1"/>
</dbReference>
<dbReference type="NCBIfam" id="NF010783">
    <property type="entry name" value="PRK14186.1"/>
    <property type="match status" value="1"/>
</dbReference>
<dbReference type="GO" id="GO:0004488">
    <property type="term" value="F:methylenetetrahydrofolate dehydrogenase (NADP+) activity"/>
    <property type="evidence" value="ECO:0007669"/>
    <property type="project" value="UniProtKB-UniRule"/>
</dbReference>
<feature type="binding site" evidence="12">
    <location>
        <position position="254"/>
    </location>
    <ligand>
        <name>NADP(+)</name>
        <dbReference type="ChEBI" id="CHEBI:58349"/>
    </ligand>
</feature>
<feature type="domain" description="Tetrahydrofolate dehydrogenase/cyclohydrolase NAD(P)-binding" evidence="14">
    <location>
        <begin position="161"/>
        <end position="310"/>
    </location>
</feature>
<dbReference type="PROSITE" id="PS00766">
    <property type="entry name" value="THF_DHG_CYH_1"/>
    <property type="match status" value="1"/>
</dbReference>
<dbReference type="InterPro" id="IPR036291">
    <property type="entry name" value="NAD(P)-bd_dom_sf"/>
</dbReference>
<dbReference type="GO" id="GO:0004477">
    <property type="term" value="F:methenyltetrahydrofolate cyclohydrolase activity"/>
    <property type="evidence" value="ECO:0007669"/>
    <property type="project" value="UniProtKB-UniRule"/>
</dbReference>
<keyword evidence="9 12" id="KW-0368">Histidine biosynthesis</keyword>
<keyword evidence="7 12" id="KW-0521">NADP</keyword>
<evidence type="ECO:0000259" key="13">
    <source>
        <dbReference type="Pfam" id="PF00763"/>
    </source>
</evidence>
<dbReference type="PRINTS" id="PR00085">
    <property type="entry name" value="THFDHDRGNASE"/>
</dbReference>
<accession>C0GBU9</accession>
<dbReference type="GO" id="GO:0009086">
    <property type="term" value="P:methionine biosynthetic process"/>
    <property type="evidence" value="ECO:0007669"/>
    <property type="project" value="UniProtKB-KW"/>
</dbReference>
<evidence type="ECO:0000256" key="8">
    <source>
        <dbReference type="ARBA" id="ARBA00023002"/>
    </source>
</evidence>
<comment type="similarity">
    <text evidence="12">Belongs to the tetrahydrofolate dehydrogenase/cyclohydrolase family.</text>
</comment>
<comment type="caution">
    <text evidence="12">Lacks conserved residue(s) required for the propagation of feature annotation.</text>
</comment>
<evidence type="ECO:0000256" key="1">
    <source>
        <dbReference type="ARBA" id="ARBA00004777"/>
    </source>
</evidence>
<dbReference type="Proteomes" id="UP000003678">
    <property type="component" value="Unassembled WGS sequence"/>
</dbReference>
<dbReference type="Pfam" id="PF02882">
    <property type="entry name" value="THF_DHG_CYH_C"/>
    <property type="match status" value="1"/>
</dbReference>
<comment type="subunit">
    <text evidence="2 12">Homodimer.</text>
</comment>
<dbReference type="UniPathway" id="UPA00193"/>
<evidence type="ECO:0000256" key="5">
    <source>
        <dbReference type="ARBA" id="ARBA00022755"/>
    </source>
</evidence>
<evidence type="ECO:0000256" key="6">
    <source>
        <dbReference type="ARBA" id="ARBA00022801"/>
    </source>
</evidence>
<dbReference type="HAMAP" id="MF_01576">
    <property type="entry name" value="THF_DHG_CYH"/>
    <property type="match status" value="1"/>
</dbReference>
<comment type="catalytic activity">
    <reaction evidence="12">
        <text>(6R)-5,10-methylene-5,6,7,8-tetrahydrofolate + NADP(+) = (6R)-5,10-methenyltetrahydrofolate + NADPH</text>
        <dbReference type="Rhea" id="RHEA:22812"/>
        <dbReference type="ChEBI" id="CHEBI:15636"/>
        <dbReference type="ChEBI" id="CHEBI:57455"/>
        <dbReference type="ChEBI" id="CHEBI:57783"/>
        <dbReference type="ChEBI" id="CHEBI:58349"/>
        <dbReference type="EC" id="1.5.1.5"/>
    </reaction>
</comment>
<evidence type="ECO:0000313" key="15">
    <source>
        <dbReference type="EMBL" id="EEH12800.1"/>
    </source>
</evidence>
<dbReference type="AlphaFoldDB" id="C0GBU9"/>
<dbReference type="GO" id="GO:0000105">
    <property type="term" value="P:L-histidine biosynthetic process"/>
    <property type="evidence" value="ECO:0007669"/>
    <property type="project" value="UniProtKB-KW"/>
</dbReference>
<evidence type="ECO:0000256" key="7">
    <source>
        <dbReference type="ARBA" id="ARBA00022857"/>
    </source>
</evidence>
<name>C0GBU9_9HYPH</name>
<keyword evidence="6 12" id="KW-0378">Hydrolase</keyword>
<dbReference type="FunFam" id="3.40.50.10860:FF:000005">
    <property type="entry name" value="C-1-tetrahydrofolate synthase, cytoplasmic, putative"/>
    <property type="match status" value="1"/>
</dbReference>
<protein>
    <recommendedName>
        <fullName evidence="12">Bifunctional protein FolD</fullName>
    </recommendedName>
    <domain>
        <recommendedName>
            <fullName evidence="12">Methylenetetrahydrofolate dehydrogenase</fullName>
            <ecNumber evidence="12">1.5.1.5</ecNumber>
        </recommendedName>
    </domain>
    <domain>
        <recommendedName>
            <fullName evidence="12">Methenyltetrahydrofolate cyclohydrolase</fullName>
            <ecNumber evidence="12">3.5.4.9</ecNumber>
        </recommendedName>
    </domain>
</protein>
<dbReference type="PANTHER" id="PTHR48099:SF5">
    <property type="entry name" value="C-1-TETRAHYDROFOLATE SYNTHASE, CYTOPLASMIC"/>
    <property type="match status" value="1"/>
</dbReference>
<evidence type="ECO:0000256" key="11">
    <source>
        <dbReference type="ARBA" id="ARBA00023268"/>
    </source>
</evidence>
<dbReference type="Pfam" id="PF00763">
    <property type="entry name" value="THF_DHG_CYH"/>
    <property type="match status" value="1"/>
</dbReference>
<dbReference type="SUPFAM" id="SSF53223">
    <property type="entry name" value="Aminoacid dehydrogenase-like, N-terminal domain"/>
    <property type="match status" value="1"/>
</dbReference>
<feature type="domain" description="Tetrahydrofolate dehydrogenase/cyclohydrolase catalytic" evidence="13">
    <location>
        <begin position="25"/>
        <end position="140"/>
    </location>
</feature>
<keyword evidence="8 12" id="KW-0560">Oxidoreductase</keyword>
<dbReference type="CDD" id="cd01080">
    <property type="entry name" value="NAD_bind_m-THF_DH_Cyclohyd"/>
    <property type="match status" value="1"/>
</dbReference>
<comment type="caution">
    <text evidence="15">The sequence shown here is derived from an EMBL/GenBank/DDBJ whole genome shotgun (WGS) entry which is preliminary data.</text>
</comment>
<dbReference type="InterPro" id="IPR046346">
    <property type="entry name" value="Aminoacid_DH-like_N_sf"/>
</dbReference>
<comment type="function">
    <text evidence="12">Catalyzes the oxidation of 5,10-methylenetetrahydrofolate to 5,10-methenyltetrahydrofolate and then the hydrolysis of 5,10-methenyltetrahydrofolate to 10-formyltetrahydrofolate.</text>
</comment>
<keyword evidence="11 12" id="KW-0511">Multifunctional enzyme</keyword>
<dbReference type="EMBL" id="ACJD01000007">
    <property type="protein sequence ID" value="EEH12800.1"/>
    <property type="molecule type" value="Genomic_DNA"/>
</dbReference>
<evidence type="ECO:0000313" key="16">
    <source>
        <dbReference type="Proteomes" id="UP000003678"/>
    </source>
</evidence>
<evidence type="ECO:0000256" key="3">
    <source>
        <dbReference type="ARBA" id="ARBA00022563"/>
    </source>
</evidence>
<dbReference type="EC" id="3.5.4.9" evidence="12"/>
<dbReference type="GO" id="GO:0035999">
    <property type="term" value="P:tetrahydrofolate interconversion"/>
    <property type="evidence" value="ECO:0007669"/>
    <property type="project" value="UniProtKB-UniRule"/>
</dbReference>
<reference evidence="15 16" key="1">
    <citation type="submission" date="2009-03" db="EMBL/GenBank/DDBJ databases">
        <authorList>
            <person name="Setubal J.C."/>
            <person name="Boyle S."/>
            <person name="Crasta O.R."/>
            <person name="Gillespie J.J."/>
            <person name="Kenyon R.W."/>
            <person name="Lu J."/>
            <person name="Mane S."/>
            <person name="Nagrani S."/>
            <person name="Shallom J.M."/>
            <person name="Shallom S."/>
            <person name="Shukla M."/>
            <person name="Snyder E.E."/>
            <person name="Sobral B.W."/>
            <person name="Wattam A.R."/>
            <person name="Will R."/>
            <person name="Williams K."/>
            <person name="Yoo H."/>
            <person name="Bruce D.H."/>
            <person name="Detter C."/>
            <person name="Munk C."/>
            <person name="Brettin T.S."/>
            <person name="Ficht T."/>
        </authorList>
    </citation>
    <scope>NUCLEOTIDE SEQUENCE [LARGE SCALE GENOMIC DNA]</scope>
    <source>
        <strain evidence="15 16">Cudo</strain>
    </source>
</reference>
<evidence type="ECO:0000256" key="12">
    <source>
        <dbReference type="HAMAP-Rule" id="MF_01576"/>
    </source>
</evidence>
<dbReference type="InterPro" id="IPR020630">
    <property type="entry name" value="THF_DH/CycHdrlase_cat_dom"/>
</dbReference>
<keyword evidence="10 12" id="KW-0486">Methionine biosynthesis</keyword>
<evidence type="ECO:0000256" key="9">
    <source>
        <dbReference type="ARBA" id="ARBA00023102"/>
    </source>
</evidence>
<dbReference type="GO" id="GO:0006164">
    <property type="term" value="P:purine nucleotide biosynthetic process"/>
    <property type="evidence" value="ECO:0007669"/>
    <property type="project" value="UniProtKB-KW"/>
</dbReference>
<keyword evidence="5 12" id="KW-0658">Purine biosynthesis</keyword>
<dbReference type="FunFam" id="3.40.50.720:FF:000006">
    <property type="entry name" value="Bifunctional protein FolD"/>
    <property type="match status" value="1"/>
</dbReference>
<organism evidence="15 16">
    <name type="scientific">Brucella ceti str. Cudo</name>
    <dbReference type="NCBI Taxonomy" id="595497"/>
    <lineage>
        <taxon>Bacteria</taxon>
        <taxon>Pseudomonadati</taxon>
        <taxon>Pseudomonadota</taxon>
        <taxon>Alphaproteobacteria</taxon>
        <taxon>Hyphomicrobiales</taxon>
        <taxon>Brucellaceae</taxon>
        <taxon>Brucella/Ochrobactrum group</taxon>
        <taxon>Brucella</taxon>
    </lineage>
</organism>
<dbReference type="Gene3D" id="3.40.50.720">
    <property type="entry name" value="NAD(P)-binding Rossmann-like Domain"/>
    <property type="match status" value="1"/>
</dbReference>
<comment type="catalytic activity">
    <reaction evidence="12">
        <text>(6R)-5,10-methenyltetrahydrofolate + H2O = (6R)-10-formyltetrahydrofolate + H(+)</text>
        <dbReference type="Rhea" id="RHEA:23700"/>
        <dbReference type="ChEBI" id="CHEBI:15377"/>
        <dbReference type="ChEBI" id="CHEBI:15378"/>
        <dbReference type="ChEBI" id="CHEBI:57455"/>
        <dbReference type="ChEBI" id="CHEBI:195366"/>
        <dbReference type="EC" id="3.5.4.9"/>
    </reaction>
</comment>
<dbReference type="PROSITE" id="PS00767">
    <property type="entry name" value="THF_DHG_CYH_2"/>
    <property type="match status" value="1"/>
</dbReference>
<dbReference type="InterPro" id="IPR020631">
    <property type="entry name" value="THF_DH/CycHdrlase_NAD-bd_dom"/>
</dbReference>
<keyword evidence="3 12" id="KW-0554">One-carbon metabolism</keyword>
<evidence type="ECO:0000256" key="4">
    <source>
        <dbReference type="ARBA" id="ARBA00022605"/>
    </source>
</evidence>
<keyword evidence="4 12" id="KW-0028">Amino-acid biosynthesis</keyword>
<dbReference type="PANTHER" id="PTHR48099">
    <property type="entry name" value="C-1-TETRAHYDROFOLATE SYNTHASE, CYTOPLASMIC-RELATED"/>
    <property type="match status" value="1"/>
</dbReference>
<dbReference type="InterPro" id="IPR020867">
    <property type="entry name" value="THF_DH/CycHdrlase_CS"/>
</dbReference>
<dbReference type="SUPFAM" id="SSF51735">
    <property type="entry name" value="NAD(P)-binding Rossmann-fold domains"/>
    <property type="match status" value="1"/>
</dbReference>
<comment type="pathway">
    <text evidence="1 12">One-carbon metabolism; tetrahydrofolate interconversion.</text>
</comment>
<proteinExistence type="inferred from homology"/>
<sequence>MCANDVMQDAASSAENGAITMAQLIDGKKLAEDVVSTVKTETEKLVAATGVVPGIAVVIVGEDPASQVYVASKSRKAKECGFHSVQHDLPETASEQELLNLIEGLNNDPAIHGILVQLPLPGHIDSGRVIQTIAPEKDVDGFHFINVGKLGTGEVETAFVPCTPAGAMIMIERVHGRDLSGLNAVVIGRSNIVGKPMFNLLLAANATVTVAHSRTKDLPAIARNADILVAAVGRPQMVKGDWVKPGATVIDVGINRIPAPERGEGKTRLVGDVDFAEAEKVAGAITPVPGGVGPMTIAMLMANTLTAACRSAGMKKPVF</sequence>
<dbReference type="NCBIfam" id="NF010785">
    <property type="entry name" value="PRK14188.1"/>
    <property type="match status" value="1"/>
</dbReference>
<dbReference type="InterPro" id="IPR000672">
    <property type="entry name" value="THF_DH/CycHdrlase"/>
</dbReference>
<dbReference type="EC" id="1.5.1.5" evidence="12"/>
<dbReference type="GO" id="GO:0005829">
    <property type="term" value="C:cytosol"/>
    <property type="evidence" value="ECO:0007669"/>
    <property type="project" value="TreeGrafter"/>
</dbReference>
<feature type="binding site" evidence="12">
    <location>
        <begin position="188"/>
        <end position="190"/>
    </location>
    <ligand>
        <name>NADP(+)</name>
        <dbReference type="ChEBI" id="CHEBI:58349"/>
    </ligand>
</feature>
<dbReference type="NCBIfam" id="NF008058">
    <property type="entry name" value="PRK10792.1"/>
    <property type="match status" value="1"/>
</dbReference>
<evidence type="ECO:0000256" key="10">
    <source>
        <dbReference type="ARBA" id="ARBA00023167"/>
    </source>
</evidence>
<evidence type="ECO:0000259" key="14">
    <source>
        <dbReference type="Pfam" id="PF02882"/>
    </source>
</evidence>
<evidence type="ECO:0000256" key="2">
    <source>
        <dbReference type="ARBA" id="ARBA00011738"/>
    </source>
</evidence>